<feature type="region of interest" description="Disordered" evidence="1">
    <location>
        <begin position="66"/>
        <end position="86"/>
    </location>
</feature>
<comment type="caution">
    <text evidence="2">The sequence shown here is derived from an EMBL/GenBank/DDBJ whole genome shotgun (WGS) entry which is preliminary data.</text>
</comment>
<keyword evidence="3" id="KW-1185">Reference proteome</keyword>
<reference evidence="2 3" key="1">
    <citation type="submission" date="2024-08" db="EMBL/GenBank/DDBJ databases">
        <title>Insights into the chromosomal genome structure of Flemingia macrophylla.</title>
        <authorList>
            <person name="Ding Y."/>
            <person name="Zhao Y."/>
            <person name="Bi W."/>
            <person name="Wu M."/>
            <person name="Zhao G."/>
            <person name="Gong Y."/>
            <person name="Li W."/>
            <person name="Zhang P."/>
        </authorList>
    </citation>
    <scope>NUCLEOTIDE SEQUENCE [LARGE SCALE GENOMIC DNA]</scope>
    <source>
        <strain evidence="2">DYQJB</strain>
        <tissue evidence="2">Leaf</tissue>
    </source>
</reference>
<accession>A0ABD1LUZ0</accession>
<evidence type="ECO:0000313" key="3">
    <source>
        <dbReference type="Proteomes" id="UP001603857"/>
    </source>
</evidence>
<evidence type="ECO:0000313" key="2">
    <source>
        <dbReference type="EMBL" id="KAL2327317.1"/>
    </source>
</evidence>
<sequence length="199" mass="21956">MLLSIIDYALPPSAFYSLFPNSPTDRAASGAAAAARPLSARPHSGPSHCQPDPVQCRQQTLLVRLRRRDPRPPQQQVRLARNHRHRRGSLRRLAYDAAAPEFRGAKAMTHFPSPSQIRTLDYSSFTTPPPPDLTLSFPISCPVLRPCRRRPSTPESSDVPLCHGVLHVVLSSPMEPTYLGANQSPHSVVCTRLPSSLFV</sequence>
<feature type="region of interest" description="Disordered" evidence="1">
    <location>
        <begin position="26"/>
        <end position="53"/>
    </location>
</feature>
<name>A0ABD1LUZ0_9FABA</name>
<dbReference type="EMBL" id="JBGMDY010000007">
    <property type="protein sequence ID" value="KAL2327317.1"/>
    <property type="molecule type" value="Genomic_DNA"/>
</dbReference>
<proteinExistence type="predicted"/>
<gene>
    <name evidence="2" type="ORF">Fmac_020744</name>
</gene>
<feature type="compositionally biased region" description="Low complexity" evidence="1">
    <location>
        <begin position="26"/>
        <end position="42"/>
    </location>
</feature>
<protein>
    <submittedName>
        <fullName evidence="2">Uncharacterized protein</fullName>
    </submittedName>
</protein>
<organism evidence="2 3">
    <name type="scientific">Flemingia macrophylla</name>
    <dbReference type="NCBI Taxonomy" id="520843"/>
    <lineage>
        <taxon>Eukaryota</taxon>
        <taxon>Viridiplantae</taxon>
        <taxon>Streptophyta</taxon>
        <taxon>Embryophyta</taxon>
        <taxon>Tracheophyta</taxon>
        <taxon>Spermatophyta</taxon>
        <taxon>Magnoliopsida</taxon>
        <taxon>eudicotyledons</taxon>
        <taxon>Gunneridae</taxon>
        <taxon>Pentapetalae</taxon>
        <taxon>rosids</taxon>
        <taxon>fabids</taxon>
        <taxon>Fabales</taxon>
        <taxon>Fabaceae</taxon>
        <taxon>Papilionoideae</taxon>
        <taxon>50 kb inversion clade</taxon>
        <taxon>NPAAA clade</taxon>
        <taxon>indigoferoid/millettioid clade</taxon>
        <taxon>Phaseoleae</taxon>
        <taxon>Flemingia</taxon>
    </lineage>
</organism>
<evidence type="ECO:0000256" key="1">
    <source>
        <dbReference type="SAM" id="MobiDB-lite"/>
    </source>
</evidence>
<dbReference type="AlphaFoldDB" id="A0ABD1LUZ0"/>
<dbReference type="Proteomes" id="UP001603857">
    <property type="component" value="Unassembled WGS sequence"/>
</dbReference>